<accession>A0A0H1QYF8</accession>
<sequence>MITIVARCSIKPEKADEFMEIARDLVDASRREDGNISYDLYANLTDPARFTFIEVWNDRAAIDSHNETAHFKGFGERAGPLFAGPLDIGLYRKVV</sequence>
<dbReference type="EMBL" id="JXOJ01000004">
    <property type="protein sequence ID" value="KLK87819.1"/>
    <property type="molecule type" value="Genomic_DNA"/>
</dbReference>
<dbReference type="PROSITE" id="PS51725">
    <property type="entry name" value="ABM"/>
    <property type="match status" value="1"/>
</dbReference>
<name>A0A0H1QYF8_9EURY</name>
<protein>
    <submittedName>
        <fullName evidence="2">Antibiotic biosynthesis monooxygenase</fullName>
    </submittedName>
</protein>
<dbReference type="InterPro" id="IPR011008">
    <property type="entry name" value="Dimeric_a/b-barrel"/>
</dbReference>
<gene>
    <name evidence="2" type="ORF">SZ63_09405</name>
</gene>
<dbReference type="SUPFAM" id="SSF54909">
    <property type="entry name" value="Dimeric alpha+beta barrel"/>
    <property type="match status" value="1"/>
</dbReference>
<evidence type="ECO:0000313" key="2">
    <source>
        <dbReference type="EMBL" id="KLK87819.1"/>
    </source>
</evidence>
<keyword evidence="2" id="KW-0503">Monooxygenase</keyword>
<dbReference type="GO" id="GO:0004497">
    <property type="term" value="F:monooxygenase activity"/>
    <property type="evidence" value="ECO:0007669"/>
    <property type="project" value="UniProtKB-KW"/>
</dbReference>
<dbReference type="Gene3D" id="3.30.70.100">
    <property type="match status" value="1"/>
</dbReference>
<dbReference type="InterPro" id="IPR007138">
    <property type="entry name" value="ABM_dom"/>
</dbReference>
<dbReference type="Proteomes" id="UP000035301">
    <property type="component" value="Unassembled WGS sequence"/>
</dbReference>
<keyword evidence="2" id="KW-0560">Oxidoreductase</keyword>
<feature type="domain" description="ABM" evidence="1">
    <location>
        <begin position="2"/>
        <end position="91"/>
    </location>
</feature>
<evidence type="ECO:0000313" key="3">
    <source>
        <dbReference type="Proteomes" id="UP000035301"/>
    </source>
</evidence>
<dbReference type="PANTHER" id="PTHR33336:SF15">
    <property type="entry name" value="ABM DOMAIN-CONTAINING PROTEIN"/>
    <property type="match status" value="1"/>
</dbReference>
<comment type="caution">
    <text evidence="2">The sequence shown here is derived from an EMBL/GenBank/DDBJ whole genome shotgun (WGS) entry which is preliminary data.</text>
</comment>
<dbReference type="Pfam" id="PF03992">
    <property type="entry name" value="ABM"/>
    <property type="match status" value="1"/>
</dbReference>
<dbReference type="InterPro" id="IPR050744">
    <property type="entry name" value="AI-2_Isomerase_LsrG"/>
</dbReference>
<dbReference type="AlphaFoldDB" id="A0A0H1QYF8"/>
<dbReference type="RefSeq" id="WP_048184576.1">
    <property type="nucleotide sequence ID" value="NZ_JXOJ01000004.1"/>
</dbReference>
<dbReference type="PATRIC" id="fig|1550566.3.peg.2044"/>
<dbReference type="OrthoDB" id="8931at2157"/>
<evidence type="ECO:0000259" key="1">
    <source>
        <dbReference type="PROSITE" id="PS51725"/>
    </source>
</evidence>
<organism evidence="2 3">
    <name type="scientific">Methanoculleus sediminis</name>
    <dbReference type="NCBI Taxonomy" id="1550566"/>
    <lineage>
        <taxon>Archaea</taxon>
        <taxon>Methanobacteriati</taxon>
        <taxon>Methanobacteriota</taxon>
        <taxon>Stenosarchaea group</taxon>
        <taxon>Methanomicrobia</taxon>
        <taxon>Methanomicrobiales</taxon>
        <taxon>Methanomicrobiaceae</taxon>
        <taxon>Methanoculleus</taxon>
    </lineage>
</organism>
<dbReference type="PANTHER" id="PTHR33336">
    <property type="entry name" value="QUINOL MONOOXYGENASE YGIN-RELATED"/>
    <property type="match status" value="1"/>
</dbReference>
<reference evidence="2 3" key="1">
    <citation type="journal article" date="2015" name="Int. J. Syst. Evol. Microbiol.">
        <title>Methanoculleus sediminis sp. nov., a methanogen from sediments near a submarine mud volcano.</title>
        <authorList>
            <person name="Chen S.C."/>
            <person name="Chen M.F."/>
            <person name="Lai M.C."/>
            <person name="Weng C.Y."/>
            <person name="Wu S.Y."/>
            <person name="Lin S."/>
            <person name="Yang T.F."/>
            <person name="Chen P.C."/>
        </authorList>
    </citation>
    <scope>NUCLEOTIDE SEQUENCE [LARGE SCALE GENOMIC DNA]</scope>
    <source>
        <strain evidence="2 3">S3Fa</strain>
    </source>
</reference>
<keyword evidence="3" id="KW-1185">Reference proteome</keyword>
<proteinExistence type="predicted"/>
<dbReference type="STRING" id="1550566.SZ63_09405"/>